<evidence type="ECO:0000256" key="1">
    <source>
        <dbReference type="ARBA" id="ARBA00004141"/>
    </source>
</evidence>
<keyword evidence="5 6" id="KW-0472">Membrane</keyword>
<organism evidence="8">
    <name type="scientific">Blidingia minima</name>
    <dbReference type="NCBI Taxonomy" id="63414"/>
    <lineage>
        <taxon>Eukaryota</taxon>
        <taxon>Viridiplantae</taxon>
        <taxon>Chlorophyta</taxon>
        <taxon>core chlorophytes</taxon>
        <taxon>Ulvophyceae</taxon>
        <taxon>OUU clade</taxon>
        <taxon>Ulvales</taxon>
        <taxon>Ulvaceae</taxon>
        <taxon>Blidingia</taxon>
    </lineage>
</organism>
<feature type="domain" description="Cytochrome c assembly protein" evidence="7">
    <location>
        <begin position="82"/>
        <end position="335"/>
    </location>
</feature>
<evidence type="ECO:0000256" key="4">
    <source>
        <dbReference type="ARBA" id="ARBA00022989"/>
    </source>
</evidence>
<dbReference type="PANTHER" id="PTHR30071">
    <property type="entry name" value="HEME EXPORTER PROTEIN C"/>
    <property type="match status" value="1"/>
</dbReference>
<evidence type="ECO:0000256" key="6">
    <source>
        <dbReference type="HAMAP-Rule" id="MF_01391"/>
    </source>
</evidence>
<accession>A0A8E5J5F5</accession>
<comment type="function">
    <text evidence="6">Required during biogenesis of c-type cytochromes (cytochrome c6 and cytochrome f) at the step of heme attachment.</text>
</comment>
<evidence type="ECO:0000256" key="5">
    <source>
        <dbReference type="ARBA" id="ARBA00023136"/>
    </source>
</evidence>
<keyword evidence="4 6" id="KW-1133">Transmembrane helix</keyword>
<geneLocation type="chloroplast" evidence="8"/>
<dbReference type="AlphaFoldDB" id="A0A8E5J5F5"/>
<reference evidence="8" key="1">
    <citation type="submission" date="2019-01" db="EMBL/GenBank/DDBJ databases">
        <title>Complete Chloroplast Genome of Blidingia minima.</title>
        <authorList>
            <person name="Gao D."/>
        </authorList>
    </citation>
    <scope>NUCLEOTIDE SEQUENCE</scope>
</reference>
<feature type="transmembrane region" description="Helical" evidence="6">
    <location>
        <begin position="249"/>
        <end position="268"/>
    </location>
</feature>
<name>A0A8E5J5F5_9CHLO</name>
<evidence type="ECO:0000256" key="2">
    <source>
        <dbReference type="ARBA" id="ARBA00022692"/>
    </source>
</evidence>
<comment type="subcellular location">
    <subcellularLocation>
        <location evidence="1">Membrane</location>
        <topology evidence="1">Multi-pass membrane protein</topology>
    </subcellularLocation>
    <subcellularLocation>
        <location evidence="6">Plastid</location>
        <location evidence="6">Chloroplast thylakoid membrane</location>
        <topology evidence="6">Multi-pass membrane protein</topology>
    </subcellularLocation>
</comment>
<dbReference type="Pfam" id="PF01578">
    <property type="entry name" value="Cytochrom_C_asm"/>
    <property type="match status" value="1"/>
</dbReference>
<dbReference type="GO" id="GO:0017004">
    <property type="term" value="P:cytochrome complex assembly"/>
    <property type="evidence" value="ECO:0007669"/>
    <property type="project" value="UniProtKB-UniRule"/>
</dbReference>
<dbReference type="GO" id="GO:0020037">
    <property type="term" value="F:heme binding"/>
    <property type="evidence" value="ECO:0007669"/>
    <property type="project" value="InterPro"/>
</dbReference>
<feature type="transmembrane region" description="Helical" evidence="6">
    <location>
        <begin position="82"/>
        <end position="102"/>
    </location>
</feature>
<comment type="similarity">
    <text evidence="6">Belongs to the CcmF/CycK/Ccl1/NrfE/CcsA family.</text>
</comment>
<dbReference type="InterPro" id="IPR017562">
    <property type="entry name" value="Cyt_c_biogenesis_CcsA"/>
</dbReference>
<keyword evidence="8" id="KW-0150">Chloroplast</keyword>
<dbReference type="NCBIfam" id="TIGR03144">
    <property type="entry name" value="cytochr_II_ccsB"/>
    <property type="match status" value="1"/>
</dbReference>
<feature type="transmembrane region" description="Helical" evidence="6">
    <location>
        <begin position="310"/>
        <end position="331"/>
    </location>
</feature>
<dbReference type="GO" id="GO:0009535">
    <property type="term" value="C:chloroplast thylakoid membrane"/>
    <property type="evidence" value="ECO:0007669"/>
    <property type="project" value="UniProtKB-SubCell"/>
</dbReference>
<feature type="transmembrane region" description="Helical" evidence="6">
    <location>
        <begin position="283"/>
        <end position="298"/>
    </location>
</feature>
<dbReference type="InterPro" id="IPR002541">
    <property type="entry name" value="Cyt_c_assembly"/>
</dbReference>
<feature type="transmembrane region" description="Helical" evidence="6">
    <location>
        <begin position="114"/>
        <end position="133"/>
    </location>
</feature>
<feature type="transmembrane region" description="Helical" evidence="6">
    <location>
        <begin position="153"/>
        <end position="181"/>
    </location>
</feature>
<keyword evidence="3 6" id="KW-0201">Cytochrome c-type biogenesis</keyword>
<dbReference type="InterPro" id="IPR045062">
    <property type="entry name" value="Cyt_c_biogenesis_CcsA/CcmC"/>
</dbReference>
<keyword evidence="8" id="KW-0934">Plastid</keyword>
<keyword evidence="6" id="KW-0793">Thylakoid</keyword>
<proteinExistence type="inferred from homology"/>
<evidence type="ECO:0000259" key="7">
    <source>
        <dbReference type="Pfam" id="PF01578"/>
    </source>
</evidence>
<gene>
    <name evidence="6 8" type="primary">ccsA</name>
</gene>
<protein>
    <recommendedName>
        <fullName evidence="6">Cytochrome c biogenesis protein CcsA</fullName>
    </recommendedName>
</protein>
<comment type="subunit">
    <text evidence="6">May interact with Ccs1.</text>
</comment>
<evidence type="ECO:0000313" key="8">
    <source>
        <dbReference type="EMBL" id="QUX32883.1"/>
    </source>
</evidence>
<dbReference type="GO" id="GO:0005886">
    <property type="term" value="C:plasma membrane"/>
    <property type="evidence" value="ECO:0007669"/>
    <property type="project" value="TreeGrafter"/>
</dbReference>
<evidence type="ECO:0000256" key="3">
    <source>
        <dbReference type="ARBA" id="ARBA00022748"/>
    </source>
</evidence>
<keyword evidence="2 6" id="KW-0812">Transmembrane</keyword>
<feature type="transmembrane region" description="Helical" evidence="6">
    <location>
        <begin position="23"/>
        <end position="45"/>
    </location>
</feature>
<dbReference type="HAMAP" id="MF_01391">
    <property type="entry name" value="CytC_CcsA"/>
    <property type="match status" value="1"/>
</dbReference>
<dbReference type="PANTHER" id="PTHR30071:SF1">
    <property type="entry name" value="CYTOCHROME B_B6 PROTEIN-RELATED"/>
    <property type="match status" value="1"/>
</dbReference>
<dbReference type="EMBL" id="MK408749">
    <property type="protein sequence ID" value="QUX32883.1"/>
    <property type="molecule type" value="Genomic_DNA"/>
</dbReference>
<sequence>MRLKNFFYLYTTMLETYLINTNFVLLFVICLFYWLSAYDFLPVFFSHQWVLKNIGNSAILLSQIFQAIFLCVRWFTSHHFPLSNLYESLLFLSWLLTLLLFIINQKLKIPSSEFLIGSIIMPIILFINIFALFSLPSELKTSSALVPALQSNWLVMHVTVIILSYAALICGCLFSMAYLVLTRFVSQQEIETNLLTENQANQVLEPLPSSSNNKMQILNQTQIIHKAQPKQFMVVEQLMRLLDNLSYRTLGFGFPLLTIGLLSGSIWANQTWGSYWSWDPKETWALITWFVFAIYLHTRFSKGWNGHKSAVLATFGFFILCFCYLGVNLMGKGLHSYGFLN</sequence>